<feature type="transmembrane region" description="Helical" evidence="1">
    <location>
        <begin position="12"/>
        <end position="28"/>
    </location>
</feature>
<evidence type="ECO:0000313" key="3">
    <source>
        <dbReference type="Proteomes" id="UP000663090"/>
    </source>
</evidence>
<proteinExistence type="predicted"/>
<sequence length="90" mass="9479">MATEPEKRRPAVRAPAVSLVLGLMAALVPKCPLCLVAYLPVLGVTVGAAGALSAMLRPAGFAVAALSLGFIGVRHMRKRTSIRRARQRTT</sequence>
<organism evidence="2 3">
    <name type="scientific">Myxococcus landrumensis</name>
    <dbReference type="NCBI Taxonomy" id="2813577"/>
    <lineage>
        <taxon>Bacteria</taxon>
        <taxon>Pseudomonadati</taxon>
        <taxon>Myxococcota</taxon>
        <taxon>Myxococcia</taxon>
        <taxon>Myxococcales</taxon>
        <taxon>Cystobacterineae</taxon>
        <taxon>Myxococcaceae</taxon>
        <taxon>Myxococcus</taxon>
    </lineage>
</organism>
<evidence type="ECO:0000256" key="1">
    <source>
        <dbReference type="SAM" id="Phobius"/>
    </source>
</evidence>
<keyword evidence="1" id="KW-0472">Membrane</keyword>
<name>A0ABX7N8Z5_9BACT</name>
<gene>
    <name evidence="2" type="ORF">JY572_37155</name>
</gene>
<reference evidence="2 3" key="1">
    <citation type="submission" date="2021-02" db="EMBL/GenBank/DDBJ databases">
        <title>De Novo genome assembly of isolated myxobacteria.</title>
        <authorList>
            <person name="Stevens D.C."/>
        </authorList>
    </citation>
    <scope>NUCLEOTIDE SEQUENCE [LARGE SCALE GENOMIC DNA]</scope>
    <source>
        <strain evidence="2 3">SCHIC003</strain>
    </source>
</reference>
<evidence type="ECO:0000313" key="2">
    <source>
        <dbReference type="EMBL" id="QSQ13891.1"/>
    </source>
</evidence>
<keyword evidence="1" id="KW-1133">Transmembrane helix</keyword>
<keyword evidence="1" id="KW-0812">Transmembrane</keyword>
<dbReference type="EMBL" id="CP071091">
    <property type="protein sequence ID" value="QSQ13891.1"/>
    <property type="molecule type" value="Genomic_DNA"/>
</dbReference>
<accession>A0ABX7N8Z5</accession>
<keyword evidence="3" id="KW-1185">Reference proteome</keyword>
<feature type="transmembrane region" description="Helical" evidence="1">
    <location>
        <begin position="59"/>
        <end position="76"/>
    </location>
</feature>
<dbReference type="RefSeq" id="WP_206715692.1">
    <property type="nucleotide sequence ID" value="NZ_CP071091.1"/>
</dbReference>
<dbReference type="Proteomes" id="UP000663090">
    <property type="component" value="Chromosome"/>
</dbReference>
<protein>
    <submittedName>
        <fullName evidence="2">Uncharacterized protein</fullName>
    </submittedName>
</protein>